<evidence type="ECO:0000313" key="3">
    <source>
        <dbReference type="Proteomes" id="UP000799750"/>
    </source>
</evidence>
<dbReference type="GO" id="GO:0016301">
    <property type="term" value="F:kinase activity"/>
    <property type="evidence" value="ECO:0007669"/>
    <property type="project" value="UniProtKB-KW"/>
</dbReference>
<dbReference type="InterPro" id="IPR051678">
    <property type="entry name" value="AGP_Transferase"/>
</dbReference>
<sequence length="294" mass="34034">MGWPYRFLPPSLLLPTFAWPHRILGQVPLATKIPPTPKPNHPLVRRFWGFMHCCLIKFSYRYYCPWLRIPFDNQIVPLLFGLVLKWSDGTRLEEVLATKVARAAGLPVPIILTYGDHPDTPHALMSILMTRLPGQELGQVYMKLTKDDQNTALSEMQTIMKAMREWPKPWDRELICSTSGTDLRSVRFPGLPKHSAGPCGSEQEFSDRLLNSASGRRMSQEVFEEKLAKAKSMPSLSHRIVFSHGDLKHYNILFYKGHISGFIDWESAGWYPEYWDFTTALKFCQKDHWWHTFV</sequence>
<feature type="domain" description="Aminoglycoside phosphotransferase" evidence="1">
    <location>
        <begin position="92"/>
        <end position="285"/>
    </location>
</feature>
<accession>A0A6A6R117</accession>
<keyword evidence="2" id="KW-0808">Transferase</keyword>
<gene>
    <name evidence="2" type="ORF">BU16DRAFT_524342</name>
</gene>
<dbReference type="InterPro" id="IPR002575">
    <property type="entry name" value="Aminoglycoside_PTrfase"/>
</dbReference>
<evidence type="ECO:0000313" key="2">
    <source>
        <dbReference type="EMBL" id="KAF2498186.1"/>
    </source>
</evidence>
<dbReference type="AlphaFoldDB" id="A0A6A6R117"/>
<reference evidence="2" key="1">
    <citation type="journal article" date="2020" name="Stud. Mycol.">
        <title>101 Dothideomycetes genomes: a test case for predicting lifestyles and emergence of pathogens.</title>
        <authorList>
            <person name="Haridas S."/>
            <person name="Albert R."/>
            <person name="Binder M."/>
            <person name="Bloem J."/>
            <person name="Labutti K."/>
            <person name="Salamov A."/>
            <person name="Andreopoulos B."/>
            <person name="Baker S."/>
            <person name="Barry K."/>
            <person name="Bills G."/>
            <person name="Bluhm B."/>
            <person name="Cannon C."/>
            <person name="Castanera R."/>
            <person name="Culley D."/>
            <person name="Daum C."/>
            <person name="Ezra D."/>
            <person name="Gonzalez J."/>
            <person name="Henrissat B."/>
            <person name="Kuo A."/>
            <person name="Liang C."/>
            <person name="Lipzen A."/>
            <person name="Lutzoni F."/>
            <person name="Magnuson J."/>
            <person name="Mondo S."/>
            <person name="Nolan M."/>
            <person name="Ohm R."/>
            <person name="Pangilinan J."/>
            <person name="Park H.-J."/>
            <person name="Ramirez L."/>
            <person name="Alfaro M."/>
            <person name="Sun H."/>
            <person name="Tritt A."/>
            <person name="Yoshinaga Y."/>
            <person name="Zwiers L.-H."/>
            <person name="Turgeon B."/>
            <person name="Goodwin S."/>
            <person name="Spatafora J."/>
            <person name="Crous P."/>
            <person name="Grigoriev I."/>
        </authorList>
    </citation>
    <scope>NUCLEOTIDE SEQUENCE</scope>
    <source>
        <strain evidence="2">CBS 269.34</strain>
    </source>
</reference>
<protein>
    <submittedName>
        <fullName evidence="2">Kinase-like protein</fullName>
    </submittedName>
</protein>
<keyword evidence="2" id="KW-0418">Kinase</keyword>
<dbReference type="Proteomes" id="UP000799750">
    <property type="component" value="Unassembled WGS sequence"/>
</dbReference>
<dbReference type="SUPFAM" id="SSF56112">
    <property type="entry name" value="Protein kinase-like (PK-like)"/>
    <property type="match status" value="1"/>
</dbReference>
<dbReference type="Pfam" id="PF01636">
    <property type="entry name" value="APH"/>
    <property type="match status" value="1"/>
</dbReference>
<dbReference type="InterPro" id="IPR011009">
    <property type="entry name" value="Kinase-like_dom_sf"/>
</dbReference>
<organism evidence="2 3">
    <name type="scientific">Lophium mytilinum</name>
    <dbReference type="NCBI Taxonomy" id="390894"/>
    <lineage>
        <taxon>Eukaryota</taxon>
        <taxon>Fungi</taxon>
        <taxon>Dikarya</taxon>
        <taxon>Ascomycota</taxon>
        <taxon>Pezizomycotina</taxon>
        <taxon>Dothideomycetes</taxon>
        <taxon>Pleosporomycetidae</taxon>
        <taxon>Mytilinidiales</taxon>
        <taxon>Mytilinidiaceae</taxon>
        <taxon>Lophium</taxon>
    </lineage>
</organism>
<dbReference type="PANTHER" id="PTHR21310:SF55">
    <property type="entry name" value="AMINOGLYCOSIDE PHOSPHOTRANSFERASE DOMAIN-CONTAINING PROTEIN"/>
    <property type="match status" value="1"/>
</dbReference>
<dbReference type="Gene3D" id="3.90.1200.10">
    <property type="match status" value="1"/>
</dbReference>
<evidence type="ECO:0000259" key="1">
    <source>
        <dbReference type="Pfam" id="PF01636"/>
    </source>
</evidence>
<keyword evidence="3" id="KW-1185">Reference proteome</keyword>
<dbReference type="PANTHER" id="PTHR21310">
    <property type="entry name" value="AMINOGLYCOSIDE PHOSPHOTRANSFERASE-RELATED-RELATED"/>
    <property type="match status" value="1"/>
</dbReference>
<proteinExistence type="predicted"/>
<dbReference type="OrthoDB" id="8300194at2759"/>
<name>A0A6A6R117_9PEZI</name>
<dbReference type="EMBL" id="MU004185">
    <property type="protein sequence ID" value="KAF2498186.1"/>
    <property type="molecule type" value="Genomic_DNA"/>
</dbReference>